<dbReference type="Pfam" id="PF04519">
    <property type="entry name" value="Bactofilin"/>
    <property type="match status" value="1"/>
</dbReference>
<name>A0A1M6JV60_MALRU</name>
<evidence type="ECO:0000256" key="1">
    <source>
        <dbReference type="ARBA" id="ARBA00044755"/>
    </source>
</evidence>
<dbReference type="EMBL" id="FQZT01000009">
    <property type="protein sequence ID" value="SHJ50573.1"/>
    <property type="molecule type" value="Genomic_DNA"/>
</dbReference>
<evidence type="ECO:0000313" key="3">
    <source>
        <dbReference type="Proteomes" id="UP000184171"/>
    </source>
</evidence>
<keyword evidence="3" id="KW-1185">Reference proteome</keyword>
<comment type="similarity">
    <text evidence="1">Belongs to the bactofilin family.</text>
</comment>
<organism evidence="2 3">
    <name type="scientific">Malonomonas rubra DSM 5091</name>
    <dbReference type="NCBI Taxonomy" id="1122189"/>
    <lineage>
        <taxon>Bacteria</taxon>
        <taxon>Pseudomonadati</taxon>
        <taxon>Thermodesulfobacteriota</taxon>
        <taxon>Desulfuromonadia</taxon>
        <taxon>Desulfuromonadales</taxon>
        <taxon>Geopsychrobacteraceae</taxon>
        <taxon>Malonomonas</taxon>
    </lineage>
</organism>
<gene>
    <name evidence="2" type="ORF">SAMN02745165_02528</name>
</gene>
<protein>
    <submittedName>
        <fullName evidence="2">Protein CcmA, bactofilin family</fullName>
    </submittedName>
</protein>
<dbReference type="InterPro" id="IPR007607">
    <property type="entry name" value="BacA/B"/>
</dbReference>
<dbReference type="STRING" id="1122189.SAMN02745165_02528"/>
<dbReference type="PANTHER" id="PTHR35024">
    <property type="entry name" value="HYPOTHETICAL CYTOSOLIC PROTEIN"/>
    <property type="match status" value="1"/>
</dbReference>
<dbReference type="PANTHER" id="PTHR35024:SF4">
    <property type="entry name" value="POLYMER-FORMING CYTOSKELETAL PROTEIN"/>
    <property type="match status" value="1"/>
</dbReference>
<reference evidence="2 3" key="1">
    <citation type="submission" date="2016-11" db="EMBL/GenBank/DDBJ databases">
        <authorList>
            <person name="Jaros S."/>
            <person name="Januszkiewicz K."/>
            <person name="Wedrychowicz H."/>
        </authorList>
    </citation>
    <scope>NUCLEOTIDE SEQUENCE [LARGE SCALE GENOMIC DNA]</scope>
    <source>
        <strain evidence="2 3">DSM 5091</strain>
    </source>
</reference>
<proteinExistence type="inferred from homology"/>
<accession>A0A1M6JV60</accession>
<sequence>MKKPVSIEKADIKAFLGPGSKFEGKLSFDEMVRLDGSFVGEINSSDTLVVGDTAVIEGEINVGALILSGQFSGNVKATTMVELRAPAKVEGTIETPQLKIEEKVIFNGQVKMTSGPLDLKAKKSEK</sequence>
<dbReference type="Proteomes" id="UP000184171">
    <property type="component" value="Unassembled WGS sequence"/>
</dbReference>
<dbReference type="OrthoDB" id="9789407at2"/>
<evidence type="ECO:0000313" key="2">
    <source>
        <dbReference type="EMBL" id="SHJ50573.1"/>
    </source>
</evidence>
<dbReference type="AlphaFoldDB" id="A0A1M6JV60"/>